<proteinExistence type="predicted"/>
<organism evidence="2 3">
    <name type="scientific">Salinispira pacifica</name>
    <dbReference type="NCBI Taxonomy" id="1307761"/>
    <lineage>
        <taxon>Bacteria</taxon>
        <taxon>Pseudomonadati</taxon>
        <taxon>Spirochaetota</taxon>
        <taxon>Spirochaetia</taxon>
        <taxon>Spirochaetales</taxon>
        <taxon>Spirochaetaceae</taxon>
        <taxon>Salinispira</taxon>
    </lineage>
</organism>
<dbReference type="NCBIfam" id="TIGR00199">
    <property type="entry name" value="PncC_domain"/>
    <property type="match status" value="1"/>
</dbReference>
<dbReference type="Pfam" id="PF02464">
    <property type="entry name" value="CinA"/>
    <property type="match status" value="1"/>
</dbReference>
<dbReference type="InterPro" id="IPR008136">
    <property type="entry name" value="CinA_C"/>
</dbReference>
<sequence length="220" mass="23782">MRLFLTNESFSSTIVEVEYERHCSEPASIETAEGIQLSVPDHLLSAELLPEHLRTENEADLSVISACILLKLCESREQRLSLAESCTGGAMASRLTAFPGSSRVFDFSAVTYSNSMKHRVLSVPWEILDEYGAVSPRTVEMMYRGVLNINPGTGACAVSGIAGPGGGSTEKPVGLVYIATGWNDRSPDIRKRLFSGDRGAIQHKAVVSANVQLIHGLLNC</sequence>
<keyword evidence="3" id="KW-1185">Reference proteome</keyword>
<evidence type="ECO:0000313" key="3">
    <source>
        <dbReference type="Proteomes" id="UP000018680"/>
    </source>
</evidence>
<dbReference type="Gene3D" id="3.90.950.20">
    <property type="entry name" value="CinA-like"/>
    <property type="match status" value="1"/>
</dbReference>
<dbReference type="OrthoDB" id="9801454at2"/>
<dbReference type="KEGG" id="slr:L21SP2_1379"/>
<evidence type="ECO:0000259" key="1">
    <source>
        <dbReference type="Pfam" id="PF02464"/>
    </source>
</evidence>
<feature type="domain" description="CinA C-terminal" evidence="1">
    <location>
        <begin position="69"/>
        <end position="210"/>
    </location>
</feature>
<dbReference type="AlphaFoldDB" id="V5WG56"/>
<name>V5WG56_9SPIO</name>
<dbReference type="EMBL" id="CP006939">
    <property type="protein sequence ID" value="AHC14778.1"/>
    <property type="molecule type" value="Genomic_DNA"/>
</dbReference>
<gene>
    <name evidence="2" type="ORF">L21SP2_1379</name>
</gene>
<dbReference type="SUPFAM" id="SSF142433">
    <property type="entry name" value="CinA-like"/>
    <property type="match status" value="1"/>
</dbReference>
<reference evidence="2 3" key="1">
    <citation type="journal article" date="2015" name="Stand. Genomic Sci.">
        <title>Complete genome sequence and description of Salinispira pacifica gen. nov., sp. nov., a novel spirochaete isolated form a hypersaline microbial mat.</title>
        <authorList>
            <person name="Ben Hania W."/>
            <person name="Joseph M."/>
            <person name="Schumann P."/>
            <person name="Bunk B."/>
            <person name="Fiebig A."/>
            <person name="Sproer C."/>
            <person name="Klenk H.P."/>
            <person name="Fardeau M.L."/>
            <person name="Spring S."/>
        </authorList>
    </citation>
    <scope>NUCLEOTIDE SEQUENCE [LARGE SCALE GENOMIC DNA]</scope>
    <source>
        <strain evidence="2 3">L21-RPul-D2</strain>
    </source>
</reference>
<dbReference type="HOGENOM" id="CLU_1255218_0_0_12"/>
<dbReference type="PATRIC" id="fig|1307761.3.peg.1372"/>
<dbReference type="STRING" id="1307761.L21SP2_1379"/>
<dbReference type="Proteomes" id="UP000018680">
    <property type="component" value="Chromosome"/>
</dbReference>
<dbReference type="RefSeq" id="WP_024267701.1">
    <property type="nucleotide sequence ID" value="NC_023035.1"/>
</dbReference>
<accession>V5WG56</accession>
<dbReference type="eggNOG" id="COG1546">
    <property type="taxonomic scope" value="Bacteria"/>
</dbReference>
<protein>
    <submittedName>
        <fullName evidence="2">Molybdopterin binding motif, CinA N-terminal domain / C-terminal domain of CinA type S</fullName>
    </submittedName>
</protein>
<evidence type="ECO:0000313" key="2">
    <source>
        <dbReference type="EMBL" id="AHC14778.1"/>
    </source>
</evidence>
<dbReference type="InterPro" id="IPR036653">
    <property type="entry name" value="CinA-like_C"/>
</dbReference>